<dbReference type="PANTHER" id="PTHR42685:SF22">
    <property type="entry name" value="CONDITIONED MEDIUM FACTOR RECEPTOR 1"/>
    <property type="match status" value="1"/>
</dbReference>
<keyword evidence="3" id="KW-1185">Reference proteome</keyword>
<sequence>MNDIIIVGGGLAGLFNAILLNRAGLKVTLIEKKTYPMHRVCGEYISNEVIPFLNTLDINLEQFNVARINRLEVTAASGVKFAQKLDLGGFGLSRYTFDNFLYHKATIEGVIFMTGTRVEDVRYAGNQFEVVTPGEVLTAPLVIGSFGKRSNLDQKLKRPFFYKRSPYLAVKFHIKMDLPQDLIQLNNYKDGYCGVSKTDGDRYCMCYMAHRDDLRKYGSLQGLEENIIRKNPYLDDIFANADFLLDKPEVINEISFEKKAPVDNHILMSGDTAGMIAPLCGNGMTMAIHSAKILSDKIISHYKTGKFHEDNRIALEADYTDAWNRQFAQRLWVGRQLQRLFGNNNTTALTLRLLNGLPPLSRYLISKTHGKPFS</sequence>
<dbReference type="OrthoDB" id="1142316at2"/>
<dbReference type="Pfam" id="PF01494">
    <property type="entry name" value="FAD_binding_3"/>
    <property type="match status" value="1"/>
</dbReference>
<dbReference type="Proteomes" id="UP000321362">
    <property type="component" value="Chromosome"/>
</dbReference>
<reference evidence="2 3" key="1">
    <citation type="journal article" date="2013" name="J. Microbiol.">
        <title>Mucilaginibacter ginsenosidivorax sp. nov., with ginsenoside converting activity isolated from sediment.</title>
        <authorList>
            <person name="Kim J.K."/>
            <person name="Choi T.E."/>
            <person name="Liu Q.M."/>
            <person name="Park H.Y."/>
            <person name="Yi T.H."/>
            <person name="Yoon M.H."/>
            <person name="Kim S.C."/>
            <person name="Im W.T."/>
        </authorList>
    </citation>
    <scope>NUCLEOTIDE SEQUENCE [LARGE SCALE GENOMIC DNA]</scope>
    <source>
        <strain evidence="2 3">KHI28</strain>
    </source>
</reference>
<organism evidence="2 3">
    <name type="scientific">Mucilaginibacter ginsenosidivorax</name>
    <dbReference type="NCBI Taxonomy" id="862126"/>
    <lineage>
        <taxon>Bacteria</taxon>
        <taxon>Pseudomonadati</taxon>
        <taxon>Bacteroidota</taxon>
        <taxon>Sphingobacteriia</taxon>
        <taxon>Sphingobacteriales</taxon>
        <taxon>Sphingobacteriaceae</taxon>
        <taxon>Mucilaginibacter</taxon>
    </lineage>
</organism>
<dbReference type="KEGG" id="mgk:FSB76_14405"/>
<proteinExistence type="predicted"/>
<name>A0A5B8VZL4_9SPHI</name>
<evidence type="ECO:0000313" key="3">
    <source>
        <dbReference type="Proteomes" id="UP000321362"/>
    </source>
</evidence>
<evidence type="ECO:0000313" key="2">
    <source>
        <dbReference type="EMBL" id="QEC77077.1"/>
    </source>
</evidence>
<dbReference type="InterPro" id="IPR050407">
    <property type="entry name" value="Geranylgeranyl_reductase"/>
</dbReference>
<dbReference type="Gene3D" id="3.50.50.60">
    <property type="entry name" value="FAD/NAD(P)-binding domain"/>
    <property type="match status" value="1"/>
</dbReference>
<gene>
    <name evidence="2" type="ORF">FSB76_14405</name>
</gene>
<dbReference type="PRINTS" id="PR00420">
    <property type="entry name" value="RNGMNOXGNASE"/>
</dbReference>
<dbReference type="RefSeq" id="WP_147054455.1">
    <property type="nucleotide sequence ID" value="NZ_CP042437.1"/>
</dbReference>
<feature type="domain" description="FAD-binding" evidence="1">
    <location>
        <begin position="3"/>
        <end position="304"/>
    </location>
</feature>
<accession>A0A5B8VZL4</accession>
<dbReference type="InterPro" id="IPR036188">
    <property type="entry name" value="FAD/NAD-bd_sf"/>
</dbReference>
<dbReference type="PANTHER" id="PTHR42685">
    <property type="entry name" value="GERANYLGERANYL DIPHOSPHATE REDUCTASE"/>
    <property type="match status" value="1"/>
</dbReference>
<dbReference type="InterPro" id="IPR002938">
    <property type="entry name" value="FAD-bd"/>
</dbReference>
<evidence type="ECO:0000259" key="1">
    <source>
        <dbReference type="Pfam" id="PF01494"/>
    </source>
</evidence>
<dbReference type="SUPFAM" id="SSF51905">
    <property type="entry name" value="FAD/NAD(P)-binding domain"/>
    <property type="match status" value="1"/>
</dbReference>
<dbReference type="GO" id="GO:0071949">
    <property type="term" value="F:FAD binding"/>
    <property type="evidence" value="ECO:0007669"/>
    <property type="project" value="InterPro"/>
</dbReference>
<dbReference type="AlphaFoldDB" id="A0A5B8VZL4"/>
<dbReference type="EMBL" id="CP042437">
    <property type="protein sequence ID" value="QEC77077.1"/>
    <property type="molecule type" value="Genomic_DNA"/>
</dbReference>
<protein>
    <submittedName>
        <fullName evidence="2">NAD(P)/FAD-dependent oxidoreductase</fullName>
    </submittedName>
</protein>